<reference evidence="7 8" key="1">
    <citation type="journal article" date="2018" name="Gigascience">
        <title>Genomes of trombidid mites reveal novel predicted allergens and laterally-transferred genes associated with secondary metabolism.</title>
        <authorList>
            <person name="Dong X."/>
            <person name="Chaisiri K."/>
            <person name="Xia D."/>
            <person name="Armstrong S.D."/>
            <person name="Fang Y."/>
            <person name="Donnelly M.J."/>
            <person name="Kadowaki T."/>
            <person name="McGarry J.W."/>
            <person name="Darby A.C."/>
            <person name="Makepeace B.L."/>
        </authorList>
    </citation>
    <scope>NUCLEOTIDE SEQUENCE [LARGE SCALE GENOMIC DNA]</scope>
    <source>
        <strain evidence="7">UoL-UT</strain>
    </source>
</reference>
<dbReference type="GO" id="GO:0006226">
    <property type="term" value="P:dUMP biosynthetic process"/>
    <property type="evidence" value="ECO:0007669"/>
    <property type="project" value="UniProtKB-UniRule"/>
</dbReference>
<dbReference type="EC" id="3.6.1.23" evidence="5"/>
<evidence type="ECO:0000256" key="5">
    <source>
        <dbReference type="RuleBase" id="RU367024"/>
    </source>
</evidence>
<comment type="pathway">
    <text evidence="1 5">Pyrimidine metabolism; dUMP biosynthesis; dUMP from dCTP (dUTP route): step 2/2.</text>
</comment>
<comment type="catalytic activity">
    <reaction evidence="5">
        <text>dUTP + H2O = dUMP + diphosphate + H(+)</text>
        <dbReference type="Rhea" id="RHEA:10248"/>
        <dbReference type="ChEBI" id="CHEBI:15377"/>
        <dbReference type="ChEBI" id="CHEBI:15378"/>
        <dbReference type="ChEBI" id="CHEBI:33019"/>
        <dbReference type="ChEBI" id="CHEBI:61555"/>
        <dbReference type="ChEBI" id="CHEBI:246422"/>
        <dbReference type="EC" id="3.6.1.23"/>
    </reaction>
</comment>
<dbReference type="VEuPathDB" id="VectorBase:LDEU012315"/>
<dbReference type="NCBIfam" id="TIGR00576">
    <property type="entry name" value="dut"/>
    <property type="match status" value="1"/>
</dbReference>
<accession>A0A443RX27</accession>
<name>A0A443RX27_9ACAR</name>
<evidence type="ECO:0000259" key="6">
    <source>
        <dbReference type="Pfam" id="PF00692"/>
    </source>
</evidence>
<dbReference type="UniPathway" id="UPA00610">
    <property type="reaction ID" value="UER00666"/>
</dbReference>
<comment type="function">
    <text evidence="5">Involved in nucleotide metabolism via production of dUMP, the immediate precursor of thymidine nucleotides, and decreases the intracellular concentration of dUTP so that uracil cannot be incorporated into DNA.</text>
</comment>
<evidence type="ECO:0000256" key="1">
    <source>
        <dbReference type="ARBA" id="ARBA00005142"/>
    </source>
</evidence>
<keyword evidence="3 5" id="KW-0378">Hydrolase</keyword>
<comment type="cofactor">
    <cofactor evidence="5">
        <name>Mg(2+)</name>
        <dbReference type="ChEBI" id="CHEBI:18420"/>
    </cofactor>
</comment>
<dbReference type="GO" id="GO:0004170">
    <property type="term" value="F:dUTP diphosphatase activity"/>
    <property type="evidence" value="ECO:0007669"/>
    <property type="project" value="UniProtKB-UniRule"/>
</dbReference>
<dbReference type="PANTHER" id="PTHR11241">
    <property type="entry name" value="DEOXYURIDINE 5'-TRIPHOSPHATE NUCLEOTIDOHYDROLASE"/>
    <property type="match status" value="1"/>
</dbReference>
<dbReference type="EMBL" id="NCKV01023278">
    <property type="protein sequence ID" value="RWS19725.1"/>
    <property type="molecule type" value="Genomic_DNA"/>
</dbReference>
<dbReference type="SUPFAM" id="SSF51283">
    <property type="entry name" value="dUTPase-like"/>
    <property type="match status" value="1"/>
</dbReference>
<feature type="non-terminal residue" evidence="7">
    <location>
        <position position="137"/>
    </location>
</feature>
<dbReference type="PANTHER" id="PTHR11241:SF0">
    <property type="entry name" value="DEOXYURIDINE 5'-TRIPHOSPHATE NUCLEOTIDOHYDROLASE"/>
    <property type="match status" value="1"/>
</dbReference>
<evidence type="ECO:0000256" key="3">
    <source>
        <dbReference type="ARBA" id="ARBA00022801"/>
    </source>
</evidence>
<dbReference type="Proteomes" id="UP000288716">
    <property type="component" value="Unassembled WGS sequence"/>
</dbReference>
<dbReference type="Gene3D" id="2.70.40.10">
    <property type="match status" value="1"/>
</dbReference>
<dbReference type="AlphaFoldDB" id="A0A443RX27"/>
<dbReference type="CDD" id="cd07557">
    <property type="entry name" value="trimeric_dUTPase"/>
    <property type="match status" value="1"/>
</dbReference>
<dbReference type="OrthoDB" id="419889at2759"/>
<proteinExistence type="inferred from homology"/>
<dbReference type="InterPro" id="IPR033704">
    <property type="entry name" value="dUTPase_trimeric"/>
</dbReference>
<dbReference type="STRING" id="299467.A0A443RX27"/>
<evidence type="ECO:0000313" key="8">
    <source>
        <dbReference type="Proteomes" id="UP000288716"/>
    </source>
</evidence>
<sequence>MSSILKVKLLSDLAMVPTKATEGSAGFDIFAPCDYLVPKNGKILIDTYIAIELPSNCYGRISPRSGIAWNASIHVGGGVIDSDYRGSIHVILFNFNNVDFLIKRGDRFAQLICERIETPVIVVVDELDFTKRNNKGL</sequence>
<keyword evidence="5" id="KW-0460">Magnesium</keyword>
<protein>
    <recommendedName>
        <fullName evidence="5">Deoxyuridine 5'-triphosphate nucleotidohydrolase</fullName>
        <shortName evidence="5">dUTPase</shortName>
        <ecNumber evidence="5">3.6.1.23</ecNumber>
    </recommendedName>
    <alternativeName>
        <fullName evidence="5">dUTP pyrophosphatase</fullName>
    </alternativeName>
</protein>
<gene>
    <name evidence="7" type="ORF">B4U80_07856</name>
</gene>
<evidence type="ECO:0000256" key="4">
    <source>
        <dbReference type="ARBA" id="ARBA00023080"/>
    </source>
</evidence>
<evidence type="ECO:0000256" key="2">
    <source>
        <dbReference type="ARBA" id="ARBA00006581"/>
    </source>
</evidence>
<comment type="similarity">
    <text evidence="2 5">Belongs to the dUTPase family.</text>
</comment>
<keyword evidence="4 5" id="KW-0546">Nucleotide metabolism</keyword>
<dbReference type="Pfam" id="PF00692">
    <property type="entry name" value="dUTPase"/>
    <property type="match status" value="1"/>
</dbReference>
<comment type="caution">
    <text evidence="7">The sequence shown here is derived from an EMBL/GenBank/DDBJ whole genome shotgun (WGS) entry which is preliminary data.</text>
</comment>
<keyword evidence="5" id="KW-0479">Metal-binding</keyword>
<dbReference type="InterPro" id="IPR029054">
    <property type="entry name" value="dUTPase-like"/>
</dbReference>
<dbReference type="InterPro" id="IPR008181">
    <property type="entry name" value="dUTPase"/>
</dbReference>
<organism evidence="7 8">
    <name type="scientific">Leptotrombidium deliense</name>
    <dbReference type="NCBI Taxonomy" id="299467"/>
    <lineage>
        <taxon>Eukaryota</taxon>
        <taxon>Metazoa</taxon>
        <taxon>Ecdysozoa</taxon>
        <taxon>Arthropoda</taxon>
        <taxon>Chelicerata</taxon>
        <taxon>Arachnida</taxon>
        <taxon>Acari</taxon>
        <taxon>Acariformes</taxon>
        <taxon>Trombidiformes</taxon>
        <taxon>Prostigmata</taxon>
        <taxon>Anystina</taxon>
        <taxon>Parasitengona</taxon>
        <taxon>Trombiculoidea</taxon>
        <taxon>Trombiculidae</taxon>
        <taxon>Leptotrombidium</taxon>
    </lineage>
</organism>
<dbReference type="GO" id="GO:0000287">
    <property type="term" value="F:magnesium ion binding"/>
    <property type="evidence" value="ECO:0007669"/>
    <property type="project" value="UniProtKB-UniRule"/>
</dbReference>
<keyword evidence="8" id="KW-1185">Reference proteome</keyword>
<feature type="domain" description="dUTPase-like" evidence="6">
    <location>
        <begin position="15"/>
        <end position="136"/>
    </location>
</feature>
<evidence type="ECO:0000313" key="7">
    <source>
        <dbReference type="EMBL" id="RWS19725.1"/>
    </source>
</evidence>
<dbReference type="InterPro" id="IPR036157">
    <property type="entry name" value="dUTPase-like_sf"/>
</dbReference>
<dbReference type="GO" id="GO:0046081">
    <property type="term" value="P:dUTP catabolic process"/>
    <property type="evidence" value="ECO:0007669"/>
    <property type="project" value="UniProtKB-UniRule"/>
</dbReference>